<evidence type="ECO:0000256" key="1">
    <source>
        <dbReference type="SAM" id="MobiDB-lite"/>
    </source>
</evidence>
<reference evidence="2 3" key="1">
    <citation type="journal article" date="2019" name="Int. J. Syst. Evol. Microbiol.">
        <title>The Global Catalogue of Microorganisms (GCM) 10K type strain sequencing project: providing services to taxonomists for standard genome sequencing and annotation.</title>
        <authorList>
            <consortium name="The Broad Institute Genomics Platform"/>
            <consortium name="The Broad Institute Genome Sequencing Center for Infectious Disease"/>
            <person name="Wu L."/>
            <person name="Ma J."/>
        </authorList>
    </citation>
    <scope>NUCLEOTIDE SEQUENCE [LARGE SCALE GENOMIC DNA]</scope>
    <source>
        <strain evidence="2 3">JCM 4531</strain>
    </source>
</reference>
<dbReference type="Proteomes" id="UP001499989">
    <property type="component" value="Unassembled WGS sequence"/>
</dbReference>
<comment type="caution">
    <text evidence="2">The sequence shown here is derived from an EMBL/GenBank/DDBJ whole genome shotgun (WGS) entry which is preliminary data.</text>
</comment>
<name>A0ABN3T0T5_9ACTN</name>
<protein>
    <submittedName>
        <fullName evidence="2">Uncharacterized protein</fullName>
    </submittedName>
</protein>
<proteinExistence type="predicted"/>
<feature type="region of interest" description="Disordered" evidence="1">
    <location>
        <begin position="36"/>
        <end position="71"/>
    </location>
</feature>
<organism evidence="2 3">
    <name type="scientific">Streptomyces violaceolatus</name>
    <dbReference type="NCBI Taxonomy" id="67378"/>
    <lineage>
        <taxon>Bacteria</taxon>
        <taxon>Bacillati</taxon>
        <taxon>Actinomycetota</taxon>
        <taxon>Actinomycetes</taxon>
        <taxon>Kitasatosporales</taxon>
        <taxon>Streptomycetaceae</taxon>
        <taxon>Streptomyces</taxon>
        <taxon>Streptomyces violaceoruber group</taxon>
    </lineage>
</organism>
<sequence length="121" mass="12701">MARSAVSAAYLTTGSLPTPDSGVGKSRQRVVSAPAASAAVPVTRHHQVARRGSAVRSSSFMVSPQDSPAGGAARCLPPANCLSPVFDPATGYALNPPASRRWQMREQAMLVKARKWSALRS</sequence>
<gene>
    <name evidence="2" type="ORF">GCM10010310_47460</name>
</gene>
<feature type="compositionally biased region" description="Low complexity" evidence="1">
    <location>
        <begin position="50"/>
        <end position="59"/>
    </location>
</feature>
<keyword evidence="3" id="KW-1185">Reference proteome</keyword>
<accession>A0ABN3T0T5</accession>
<evidence type="ECO:0000313" key="3">
    <source>
        <dbReference type="Proteomes" id="UP001499989"/>
    </source>
</evidence>
<evidence type="ECO:0000313" key="2">
    <source>
        <dbReference type="EMBL" id="GAA2690596.1"/>
    </source>
</evidence>
<dbReference type="EMBL" id="BAAASK010000015">
    <property type="protein sequence ID" value="GAA2690596.1"/>
    <property type="molecule type" value="Genomic_DNA"/>
</dbReference>